<evidence type="ECO:0000313" key="5">
    <source>
        <dbReference type="Proteomes" id="UP001231189"/>
    </source>
</evidence>
<evidence type="ECO:0000259" key="3">
    <source>
        <dbReference type="Pfam" id="PF04195"/>
    </source>
</evidence>
<dbReference type="AlphaFoldDB" id="A0AAD8SXF9"/>
<protein>
    <recommendedName>
        <fullName evidence="3">Transposase (putative) gypsy type domain-containing protein</fullName>
    </recommendedName>
</protein>
<feature type="domain" description="Transposase (putative) gypsy type" evidence="3">
    <location>
        <begin position="53"/>
        <end position="120"/>
    </location>
</feature>
<dbReference type="EMBL" id="JAUUTY010000003">
    <property type="protein sequence ID" value="KAK1665415.1"/>
    <property type="molecule type" value="Genomic_DNA"/>
</dbReference>
<feature type="compositionally biased region" description="Polar residues" evidence="2">
    <location>
        <begin position="346"/>
        <end position="360"/>
    </location>
</feature>
<evidence type="ECO:0000256" key="1">
    <source>
        <dbReference type="SAM" id="Coils"/>
    </source>
</evidence>
<feature type="region of interest" description="Disordered" evidence="2">
    <location>
        <begin position="304"/>
        <end position="442"/>
    </location>
</feature>
<feature type="compositionally biased region" description="Low complexity" evidence="2">
    <location>
        <begin position="404"/>
        <end position="415"/>
    </location>
</feature>
<keyword evidence="1" id="KW-0175">Coiled coil</keyword>
<comment type="caution">
    <text evidence="4">The sequence shown here is derived from an EMBL/GenBank/DDBJ whole genome shotgun (WGS) entry which is preliminary data.</text>
</comment>
<dbReference type="PANTHER" id="PTHR33026">
    <property type="entry name" value="OS06G0360600 PROTEIN"/>
    <property type="match status" value="1"/>
</dbReference>
<gene>
    <name evidence="4" type="ORF">QYE76_053574</name>
</gene>
<reference evidence="4" key="1">
    <citation type="submission" date="2023-07" db="EMBL/GenBank/DDBJ databases">
        <title>A chromosome-level genome assembly of Lolium multiflorum.</title>
        <authorList>
            <person name="Chen Y."/>
            <person name="Copetti D."/>
            <person name="Kolliker R."/>
            <person name="Studer B."/>
        </authorList>
    </citation>
    <scope>NUCLEOTIDE SEQUENCE</scope>
    <source>
        <strain evidence="4">02402/16</strain>
        <tissue evidence="4">Leaf</tissue>
    </source>
</reference>
<proteinExistence type="predicted"/>
<accession>A0AAD8SXF9</accession>
<evidence type="ECO:0000256" key="2">
    <source>
        <dbReference type="SAM" id="MobiDB-lite"/>
    </source>
</evidence>
<dbReference type="Proteomes" id="UP001231189">
    <property type="component" value="Unassembled WGS sequence"/>
</dbReference>
<sequence>MAAEDLEFSEWERSKISNQDVNLLKKLGLTKKDKTLIFPGEESFPTPRIGYRVTFVDHLICGLSTPIHEFLRGLLFVYGLQLHQLTPNSIIHISIFITLCECFLGTPPNWVLWKRIFLVRRNSSYNIAYNVGGVVICVRPDVEYFDVKFPDSVQGWCKRWLYIREKHINSQDYNIAPFEILRRRSWDAEATDEEKIATDALMKRIHELQNTRGKELSGIQITAYFLRIRVQPLQARKNPLWMYAGDKDADRISKDLSVKDLEKLVRRISSLSKKDTIPTSCRVEPYSGTNALPKKHQVLSSLPLLPEGGEVEERAVVTDDEQGTSRPESEIANLASSERDTESEASESVHSLPSAASPTTKMKRVRRKLGQTQETAPEEEGAFCPYEDAIVSSGEEEEEPPANVTAPTSTSVTSSPKRRNRPLPHQEMETSTPVASPRAPSPKRARIELGEEHNLTGSSAAPPLDDPLMQHFISLGTQFIGYRDTVNGLKEARAKANKRADDLAVKLEQSEKAQKMGQDFELQEPEGDRLLDALSLLEIHGDRARRTIVDARTAFTRLFPYFFPKQKQLETFSDLTKHFIPEEDLR</sequence>
<keyword evidence="5" id="KW-1185">Reference proteome</keyword>
<evidence type="ECO:0000313" key="4">
    <source>
        <dbReference type="EMBL" id="KAK1665415.1"/>
    </source>
</evidence>
<name>A0AAD8SXF9_LOLMU</name>
<dbReference type="Pfam" id="PF04195">
    <property type="entry name" value="Transposase_28"/>
    <property type="match status" value="1"/>
</dbReference>
<dbReference type="PANTHER" id="PTHR33026:SF7">
    <property type="entry name" value="OS03G0100275 PROTEIN"/>
    <property type="match status" value="1"/>
</dbReference>
<organism evidence="4 5">
    <name type="scientific">Lolium multiflorum</name>
    <name type="common">Italian ryegrass</name>
    <name type="synonym">Lolium perenne subsp. multiflorum</name>
    <dbReference type="NCBI Taxonomy" id="4521"/>
    <lineage>
        <taxon>Eukaryota</taxon>
        <taxon>Viridiplantae</taxon>
        <taxon>Streptophyta</taxon>
        <taxon>Embryophyta</taxon>
        <taxon>Tracheophyta</taxon>
        <taxon>Spermatophyta</taxon>
        <taxon>Magnoliopsida</taxon>
        <taxon>Liliopsida</taxon>
        <taxon>Poales</taxon>
        <taxon>Poaceae</taxon>
        <taxon>BOP clade</taxon>
        <taxon>Pooideae</taxon>
        <taxon>Poodae</taxon>
        <taxon>Poeae</taxon>
        <taxon>Poeae Chloroplast Group 2 (Poeae type)</taxon>
        <taxon>Loliodinae</taxon>
        <taxon>Loliinae</taxon>
        <taxon>Lolium</taxon>
    </lineage>
</organism>
<feature type="coiled-coil region" evidence="1">
    <location>
        <begin position="486"/>
        <end position="513"/>
    </location>
</feature>
<dbReference type="InterPro" id="IPR007321">
    <property type="entry name" value="Transposase_28"/>
</dbReference>